<dbReference type="Proteomes" id="UP000639396">
    <property type="component" value="Unassembled WGS sequence"/>
</dbReference>
<reference evidence="1" key="1">
    <citation type="submission" date="2020-09" db="EMBL/GenBank/DDBJ databases">
        <title>A novel bacterium of genus Paenibacillus, isolated from South China Sea.</title>
        <authorList>
            <person name="Huang H."/>
            <person name="Mo K."/>
            <person name="Hu Y."/>
        </authorList>
    </citation>
    <scope>NUCLEOTIDE SEQUENCE</scope>
    <source>
        <strain evidence="1">IB182363</strain>
    </source>
</reference>
<dbReference type="EMBL" id="JACXJA010000067">
    <property type="protein sequence ID" value="MBD2866717.1"/>
    <property type="molecule type" value="Genomic_DNA"/>
</dbReference>
<gene>
    <name evidence="1" type="ORF">IDH45_32585</name>
</gene>
<dbReference type="RefSeq" id="WP_190932328.1">
    <property type="nucleotide sequence ID" value="NZ_JACXJA010000067.1"/>
</dbReference>
<comment type="caution">
    <text evidence="1">The sequence shown here is derived from an EMBL/GenBank/DDBJ whole genome shotgun (WGS) entry which is preliminary data.</text>
</comment>
<evidence type="ECO:0000313" key="2">
    <source>
        <dbReference type="Proteomes" id="UP000639396"/>
    </source>
</evidence>
<accession>A0A927H3V7</accession>
<proteinExistence type="predicted"/>
<dbReference type="AlphaFoldDB" id="A0A927H3V7"/>
<sequence length="154" mass="17710">MDPKTQIMRYLQTLKKQHASLPELEQLFVGQPCTYEQFSGAVLELEAAGMLQMVQRQPEGITIWHTLNERVLAKFGCPAVPALPFYRACLDKSFVYGKDNQRSKEESIRRFGDYFTSEEQARIEALLAEGGYYPQEIVRTEELGAIWRNASWNT</sequence>
<keyword evidence="2" id="KW-1185">Reference proteome</keyword>
<name>A0A927H3V7_9BACL</name>
<evidence type="ECO:0000313" key="1">
    <source>
        <dbReference type="EMBL" id="MBD2866717.1"/>
    </source>
</evidence>
<protein>
    <submittedName>
        <fullName evidence="1">Uncharacterized protein</fullName>
    </submittedName>
</protein>
<organism evidence="1 2">
    <name type="scientific">Paenibacillus oceani</name>
    <dbReference type="NCBI Taxonomy" id="2772510"/>
    <lineage>
        <taxon>Bacteria</taxon>
        <taxon>Bacillati</taxon>
        <taxon>Bacillota</taxon>
        <taxon>Bacilli</taxon>
        <taxon>Bacillales</taxon>
        <taxon>Paenibacillaceae</taxon>
        <taxon>Paenibacillus</taxon>
    </lineage>
</organism>